<name>A0A0B6Y0T7_9EUPU</name>
<gene>
    <name evidence="1" type="primary">ORF9200</name>
</gene>
<dbReference type="AlphaFoldDB" id="A0A0B6Y0T7"/>
<protein>
    <submittedName>
        <fullName evidence="1">Uncharacterized protein</fullName>
    </submittedName>
</protein>
<sequence length="51" mass="6004">MGYMIARNLRNPDIMKDRLLFLAHVNQEYDSERLVKLLSFHFTPVLLLGLT</sequence>
<organism evidence="1">
    <name type="scientific">Arion vulgaris</name>
    <dbReference type="NCBI Taxonomy" id="1028688"/>
    <lineage>
        <taxon>Eukaryota</taxon>
        <taxon>Metazoa</taxon>
        <taxon>Spiralia</taxon>
        <taxon>Lophotrochozoa</taxon>
        <taxon>Mollusca</taxon>
        <taxon>Gastropoda</taxon>
        <taxon>Heterobranchia</taxon>
        <taxon>Euthyneura</taxon>
        <taxon>Panpulmonata</taxon>
        <taxon>Eupulmonata</taxon>
        <taxon>Stylommatophora</taxon>
        <taxon>Helicina</taxon>
        <taxon>Arionoidea</taxon>
        <taxon>Arionidae</taxon>
        <taxon>Arion</taxon>
    </lineage>
</organism>
<proteinExistence type="predicted"/>
<accession>A0A0B6Y0T7</accession>
<evidence type="ECO:0000313" key="1">
    <source>
        <dbReference type="EMBL" id="CEK49897.1"/>
    </source>
</evidence>
<reference evidence="1" key="1">
    <citation type="submission" date="2014-12" db="EMBL/GenBank/DDBJ databases">
        <title>Insight into the proteome of Arion vulgaris.</title>
        <authorList>
            <person name="Aradska J."/>
            <person name="Bulat T."/>
            <person name="Smidak R."/>
            <person name="Sarate P."/>
            <person name="Gangsoo J."/>
            <person name="Sialana F."/>
            <person name="Bilban M."/>
            <person name="Lubec G."/>
        </authorList>
    </citation>
    <scope>NUCLEOTIDE SEQUENCE</scope>
    <source>
        <tissue evidence="1">Skin</tissue>
    </source>
</reference>
<feature type="non-terminal residue" evidence="1">
    <location>
        <position position="51"/>
    </location>
</feature>
<dbReference type="EMBL" id="HACG01003032">
    <property type="protein sequence ID" value="CEK49897.1"/>
    <property type="molecule type" value="Transcribed_RNA"/>
</dbReference>